<dbReference type="GO" id="GO:0005886">
    <property type="term" value="C:plasma membrane"/>
    <property type="evidence" value="ECO:0007669"/>
    <property type="project" value="UniProtKB-SubCell"/>
</dbReference>
<feature type="domain" description="DUF4131" evidence="8">
    <location>
        <begin position="37"/>
        <end position="212"/>
    </location>
</feature>
<keyword evidence="2" id="KW-1003">Cell membrane</keyword>
<dbReference type="PANTHER" id="PTHR30619">
    <property type="entry name" value="DNA INTERNALIZATION/COMPETENCE PROTEIN COMEC/REC2"/>
    <property type="match status" value="1"/>
</dbReference>
<organism evidence="9 10">
    <name type="scientific">Moorena producens (strain JHB)</name>
    <dbReference type="NCBI Taxonomy" id="1454205"/>
    <lineage>
        <taxon>Bacteria</taxon>
        <taxon>Bacillati</taxon>
        <taxon>Cyanobacteriota</taxon>
        <taxon>Cyanophyceae</taxon>
        <taxon>Coleofasciculales</taxon>
        <taxon>Coleofasciculaceae</taxon>
        <taxon>Moorena</taxon>
    </lineage>
</organism>
<dbReference type="PANTHER" id="PTHR30619:SF1">
    <property type="entry name" value="RECOMBINATION PROTEIN 2"/>
    <property type="match status" value="1"/>
</dbReference>
<dbReference type="Gene3D" id="3.60.15.10">
    <property type="entry name" value="Ribonuclease Z/Hydroxyacylglutathione hydrolase-like"/>
    <property type="match status" value="1"/>
</dbReference>
<sequence>MKPASGTVVSLAYIIGLLSTGILHLPTGEIPWQEYRALVTGLVVTGIVAAIAFPRFWRTGPKPRLWVAAGLISALAVVYFQLRVPQPELNDISEYVPSTNSIAPEQLFKVEGKVESMPRLTRTQRTQFWLQATQLTEIESREDGGAISLGVTGKLYVTVPLLQGTGLYPGQIISVTGVLYKPKPVTNPGAFDFGAYLARQGAFAGLSGRQINFDEETIGKPWGWWRLRQRIIRSQVRFLGSPTGQLVSSMVLGRRAVDLPYDIRDQFIQAGLAYTLAASGFHVSLLLGFVLALTRGLSKGKQFSISLSVLLIYVALTGLQPSVMRAALMGVGALIALVTARKVKPLGSLLLAATLLLLFNPLWIWDLGFQLSFLATLGLLITAPGIIQRLDWLPPAIASLVAVPIAAAVWTLPLQLYVFQVVASYSIPVSVIATPLISIITLGGIVSALAGLIWPTAGSGLAWLLYYPTHGLMGLVQFFNQLPGSSVAVGKISLGQLLFLYGLIALACLIKWLHPRWWLISLVAVTVVVLPQWQQASKLFQVTVLATGNDQILVIQDQGQVTLLNSGNPDTVRFTVLPFLQKQGINHINWAVALDKQPQLRSGWVQVLGSLPIDTFYDNTDLQRPLSQAQNWNDIVTRNSIASAVASRQGYYQPIPVGEILSVGSTSIELVNTEPPVLLMRIIDQNWLLLGDLKPGFQKQLAKTIRFPELQVLWWSGKSLRPEFLDALQPKIAIASSNVVDSYTAKLMRNAKMTLYWTGRDGAIQWTPDGGFKTTVEDIEIDIDIP</sequence>
<dbReference type="AlphaFoldDB" id="A0A1D9FYS7"/>
<name>A0A1D9FYS7_MOOP1</name>
<keyword evidence="5 6" id="KW-0472">Membrane</keyword>
<evidence type="ECO:0000256" key="3">
    <source>
        <dbReference type="ARBA" id="ARBA00022692"/>
    </source>
</evidence>
<gene>
    <name evidence="9" type="ORF">BJP36_10725</name>
</gene>
<dbReference type="NCBIfam" id="TIGR00360">
    <property type="entry name" value="ComEC_N-term"/>
    <property type="match status" value="1"/>
</dbReference>
<dbReference type="Proteomes" id="UP000176944">
    <property type="component" value="Chromosome"/>
</dbReference>
<accession>A0A1D9FYS7</accession>
<dbReference type="Pfam" id="PF13567">
    <property type="entry name" value="DUF4131"/>
    <property type="match status" value="1"/>
</dbReference>
<feature type="transmembrane region" description="Helical" evidence="6">
    <location>
        <begin position="272"/>
        <end position="293"/>
    </location>
</feature>
<evidence type="ECO:0000256" key="1">
    <source>
        <dbReference type="ARBA" id="ARBA00004651"/>
    </source>
</evidence>
<feature type="transmembrane region" description="Helical" evidence="6">
    <location>
        <begin position="397"/>
        <end position="419"/>
    </location>
</feature>
<feature type="transmembrane region" description="Helical" evidence="6">
    <location>
        <begin position="300"/>
        <end position="316"/>
    </location>
</feature>
<feature type="transmembrane region" description="Helical" evidence="6">
    <location>
        <begin position="346"/>
        <end position="365"/>
    </location>
</feature>
<proteinExistence type="predicted"/>
<evidence type="ECO:0000313" key="10">
    <source>
        <dbReference type="Proteomes" id="UP000176944"/>
    </source>
</evidence>
<protein>
    <submittedName>
        <fullName evidence="9">ComEC/Rec2 family competence protein</fullName>
    </submittedName>
</protein>
<feature type="transmembrane region" description="Helical" evidence="6">
    <location>
        <begin position="6"/>
        <end position="25"/>
    </location>
</feature>
<dbReference type="InterPro" id="IPR004477">
    <property type="entry name" value="ComEC_N"/>
</dbReference>
<keyword evidence="4 6" id="KW-1133">Transmembrane helix</keyword>
<dbReference type="InterPro" id="IPR052159">
    <property type="entry name" value="Competence_DNA_uptake"/>
</dbReference>
<dbReference type="InterPro" id="IPR036866">
    <property type="entry name" value="RibonucZ/Hydroxyglut_hydro"/>
</dbReference>
<evidence type="ECO:0000256" key="5">
    <source>
        <dbReference type="ARBA" id="ARBA00023136"/>
    </source>
</evidence>
<feature type="domain" description="ComEC/Rec2-related protein" evidence="7">
    <location>
        <begin position="251"/>
        <end position="512"/>
    </location>
</feature>
<evidence type="ECO:0000256" key="6">
    <source>
        <dbReference type="SAM" id="Phobius"/>
    </source>
</evidence>
<feature type="transmembrane region" description="Helical" evidence="6">
    <location>
        <begin position="37"/>
        <end position="57"/>
    </location>
</feature>
<evidence type="ECO:0000313" key="9">
    <source>
        <dbReference type="EMBL" id="AOY80320.1"/>
    </source>
</evidence>
<evidence type="ECO:0000259" key="7">
    <source>
        <dbReference type="Pfam" id="PF03772"/>
    </source>
</evidence>
<feature type="transmembrane region" description="Helical" evidence="6">
    <location>
        <begin position="371"/>
        <end position="390"/>
    </location>
</feature>
<evidence type="ECO:0000256" key="2">
    <source>
        <dbReference type="ARBA" id="ARBA00022475"/>
    </source>
</evidence>
<dbReference type="EMBL" id="CP017708">
    <property type="protein sequence ID" value="AOY80320.1"/>
    <property type="molecule type" value="Genomic_DNA"/>
</dbReference>
<reference evidence="10" key="1">
    <citation type="submission" date="2016-10" db="EMBL/GenBank/DDBJ databases">
        <title>Comparative genomics uncovers the prolific and rare metabolic potential of the cyanobacterial genus Moorea.</title>
        <authorList>
            <person name="Leao T."/>
            <person name="Castelao G."/>
            <person name="Korobeynikov A."/>
            <person name="Monroe E.A."/>
            <person name="Podell S."/>
            <person name="Glukhov E."/>
            <person name="Allen E."/>
            <person name="Gerwick W.H."/>
            <person name="Gerwick L."/>
        </authorList>
    </citation>
    <scope>NUCLEOTIDE SEQUENCE [LARGE SCALE GENOMIC DNA]</scope>
    <source>
        <strain evidence="10">JHB</strain>
    </source>
</reference>
<evidence type="ECO:0000256" key="4">
    <source>
        <dbReference type="ARBA" id="ARBA00022989"/>
    </source>
</evidence>
<dbReference type="InterPro" id="IPR025405">
    <property type="entry name" value="DUF4131"/>
</dbReference>
<feature type="transmembrane region" description="Helical" evidence="6">
    <location>
        <begin position="517"/>
        <end position="533"/>
    </location>
</feature>
<dbReference type="Pfam" id="PF03772">
    <property type="entry name" value="Competence"/>
    <property type="match status" value="1"/>
</dbReference>
<feature type="transmembrane region" description="Helical" evidence="6">
    <location>
        <begin position="492"/>
        <end position="510"/>
    </location>
</feature>
<evidence type="ECO:0000259" key="8">
    <source>
        <dbReference type="Pfam" id="PF13567"/>
    </source>
</evidence>
<comment type="subcellular location">
    <subcellularLocation>
        <location evidence="1">Cell membrane</location>
        <topology evidence="1">Multi-pass membrane protein</topology>
    </subcellularLocation>
</comment>
<keyword evidence="3 6" id="KW-0812">Transmembrane</keyword>